<dbReference type="PROSITE" id="PS50110">
    <property type="entry name" value="RESPONSE_REGULATORY"/>
    <property type="match status" value="1"/>
</dbReference>
<dbReference type="SUPFAM" id="SSF55874">
    <property type="entry name" value="ATPase domain of HSP90 chaperone/DNA topoisomerase II/histidine kinase"/>
    <property type="match status" value="1"/>
</dbReference>
<dbReference type="PANTHER" id="PTHR45339">
    <property type="entry name" value="HYBRID SIGNAL TRANSDUCTION HISTIDINE KINASE J"/>
    <property type="match status" value="1"/>
</dbReference>
<dbReference type="SMART" id="SM00388">
    <property type="entry name" value="HisKA"/>
    <property type="match status" value="1"/>
</dbReference>
<dbReference type="InterPro" id="IPR036890">
    <property type="entry name" value="HATPase_C_sf"/>
</dbReference>
<feature type="domain" description="Histidine kinase" evidence="14">
    <location>
        <begin position="83"/>
        <end position="306"/>
    </location>
</feature>
<keyword evidence="5 13" id="KW-0597">Phosphoprotein</keyword>
<evidence type="ECO:0000256" key="8">
    <source>
        <dbReference type="ARBA" id="ARBA00022840"/>
    </source>
</evidence>
<dbReference type="Gene3D" id="1.10.287.130">
    <property type="match status" value="1"/>
</dbReference>
<evidence type="ECO:0000256" key="12">
    <source>
        <dbReference type="PROSITE-ProRule" id="PRU00110"/>
    </source>
</evidence>
<dbReference type="Pfam" id="PF00072">
    <property type="entry name" value="Response_reg"/>
    <property type="match status" value="1"/>
</dbReference>
<comment type="catalytic activity">
    <reaction evidence="1">
        <text>ATP + protein L-histidine = ADP + protein N-phospho-L-histidine.</text>
        <dbReference type="EC" id="2.7.13.3"/>
    </reaction>
</comment>
<keyword evidence="9" id="KW-1133">Transmembrane helix</keyword>
<dbReference type="CDD" id="cd17546">
    <property type="entry name" value="REC_hyHK_CKI1_RcsC-like"/>
    <property type="match status" value="1"/>
</dbReference>
<name>A0A4R6TLN1_9FLAO</name>
<dbReference type="SUPFAM" id="SSF47226">
    <property type="entry name" value="Histidine-containing phosphotransfer domain, HPT domain"/>
    <property type="match status" value="1"/>
</dbReference>
<dbReference type="Pfam" id="PF01627">
    <property type="entry name" value="Hpt"/>
    <property type="match status" value="1"/>
</dbReference>
<keyword evidence="11" id="KW-0472">Membrane</keyword>
<dbReference type="InterPro" id="IPR011006">
    <property type="entry name" value="CheY-like_superfamily"/>
</dbReference>
<comment type="subcellular location">
    <subcellularLocation>
        <location evidence="2">Cell membrane</location>
        <topology evidence="2">Multi-pass membrane protein</topology>
    </subcellularLocation>
</comment>
<evidence type="ECO:0000256" key="4">
    <source>
        <dbReference type="ARBA" id="ARBA00022475"/>
    </source>
</evidence>
<evidence type="ECO:0000313" key="18">
    <source>
        <dbReference type="Proteomes" id="UP000295468"/>
    </source>
</evidence>
<dbReference type="GO" id="GO:0005886">
    <property type="term" value="C:plasma membrane"/>
    <property type="evidence" value="ECO:0007669"/>
    <property type="project" value="UniProtKB-SubCell"/>
</dbReference>
<dbReference type="SMART" id="SM00387">
    <property type="entry name" value="HATPase_c"/>
    <property type="match status" value="1"/>
</dbReference>
<keyword evidence="10" id="KW-0902">Two-component regulatory system</keyword>
<keyword evidence="8" id="KW-0067">ATP-binding</keyword>
<keyword evidence="6" id="KW-0812">Transmembrane</keyword>
<keyword evidence="7" id="KW-0547">Nucleotide-binding</keyword>
<dbReference type="SMART" id="SM00448">
    <property type="entry name" value="REC"/>
    <property type="match status" value="1"/>
</dbReference>
<evidence type="ECO:0000256" key="7">
    <source>
        <dbReference type="ARBA" id="ARBA00022741"/>
    </source>
</evidence>
<dbReference type="SUPFAM" id="SSF47384">
    <property type="entry name" value="Homodimeric domain of signal transducing histidine kinase"/>
    <property type="match status" value="1"/>
</dbReference>
<dbReference type="Gene3D" id="3.40.50.2300">
    <property type="match status" value="1"/>
</dbReference>
<evidence type="ECO:0000256" key="2">
    <source>
        <dbReference type="ARBA" id="ARBA00004651"/>
    </source>
</evidence>
<evidence type="ECO:0000256" key="1">
    <source>
        <dbReference type="ARBA" id="ARBA00000085"/>
    </source>
</evidence>
<keyword evidence="18" id="KW-1185">Reference proteome</keyword>
<dbReference type="EMBL" id="SNYI01000002">
    <property type="protein sequence ID" value="TDQ31422.1"/>
    <property type="molecule type" value="Genomic_DNA"/>
</dbReference>
<evidence type="ECO:0000259" key="14">
    <source>
        <dbReference type="PROSITE" id="PS50109"/>
    </source>
</evidence>
<feature type="modified residue" description="Phosphohistidine" evidence="12">
    <location>
        <position position="523"/>
    </location>
</feature>
<dbReference type="InterPro" id="IPR036641">
    <property type="entry name" value="HPT_dom_sf"/>
</dbReference>
<dbReference type="RefSeq" id="WP_133644246.1">
    <property type="nucleotide sequence ID" value="NZ_SNYI01000002.1"/>
</dbReference>
<evidence type="ECO:0000259" key="15">
    <source>
        <dbReference type="PROSITE" id="PS50110"/>
    </source>
</evidence>
<dbReference type="EC" id="2.7.13.3" evidence="3"/>
<evidence type="ECO:0000256" key="11">
    <source>
        <dbReference type="ARBA" id="ARBA00023136"/>
    </source>
</evidence>
<evidence type="ECO:0000256" key="9">
    <source>
        <dbReference type="ARBA" id="ARBA00022989"/>
    </source>
</evidence>
<dbReference type="InterPro" id="IPR004358">
    <property type="entry name" value="Sig_transdc_His_kin-like_C"/>
</dbReference>
<keyword evidence="4" id="KW-1003">Cell membrane</keyword>
<proteinExistence type="predicted"/>
<dbReference type="InterPro" id="IPR005467">
    <property type="entry name" value="His_kinase_dom"/>
</dbReference>
<dbReference type="SUPFAM" id="SSF52172">
    <property type="entry name" value="CheY-like"/>
    <property type="match status" value="1"/>
</dbReference>
<comment type="caution">
    <text evidence="17">The sequence shown here is derived from an EMBL/GenBank/DDBJ whole genome shotgun (WGS) entry which is preliminary data.</text>
</comment>
<dbReference type="Pfam" id="PF02518">
    <property type="entry name" value="HATPase_c"/>
    <property type="match status" value="1"/>
</dbReference>
<dbReference type="PANTHER" id="PTHR45339:SF1">
    <property type="entry name" value="HYBRID SIGNAL TRANSDUCTION HISTIDINE KINASE J"/>
    <property type="match status" value="1"/>
</dbReference>
<dbReference type="GO" id="GO:0005524">
    <property type="term" value="F:ATP binding"/>
    <property type="evidence" value="ECO:0007669"/>
    <property type="project" value="UniProtKB-KW"/>
</dbReference>
<dbReference type="PROSITE" id="PS50894">
    <property type="entry name" value="HPT"/>
    <property type="match status" value="1"/>
</dbReference>
<dbReference type="InterPro" id="IPR003661">
    <property type="entry name" value="HisK_dim/P_dom"/>
</dbReference>
<dbReference type="PROSITE" id="PS50109">
    <property type="entry name" value="HIS_KIN"/>
    <property type="match status" value="1"/>
</dbReference>
<dbReference type="Proteomes" id="UP000295468">
    <property type="component" value="Unassembled WGS sequence"/>
</dbReference>
<reference evidence="17 18" key="1">
    <citation type="submission" date="2019-03" db="EMBL/GenBank/DDBJ databases">
        <title>Genomic Encyclopedia of Archaeal and Bacterial Type Strains, Phase II (KMG-II): from individual species to whole genera.</title>
        <authorList>
            <person name="Goeker M."/>
        </authorList>
    </citation>
    <scope>NUCLEOTIDE SEQUENCE [LARGE SCALE GENOMIC DNA]</scope>
    <source>
        <strain evidence="17 18">DSM 18435</strain>
    </source>
</reference>
<gene>
    <name evidence="17" type="ORF">CLV82_2130</name>
</gene>
<feature type="domain" description="Response regulatory" evidence="15">
    <location>
        <begin position="327"/>
        <end position="445"/>
    </location>
</feature>
<protein>
    <recommendedName>
        <fullName evidence="3">histidine kinase</fullName>
        <ecNumber evidence="3">2.7.13.3</ecNumber>
    </recommendedName>
</protein>
<dbReference type="OrthoDB" id="1046984at2"/>
<sequence>MKSDHLLDQLNQLEAHLNHFSFDELSSEEASELKNSFQSFREQLEKKIWGERSTMIHPGTTEITENTLADDQSLGTDLQLISMLSNEFQRSLNGISAAADLLKDGKLDKSQLQQLRTITDSSEGLMNITNELHEYAKLSSGSENFETVSFNLPGLVNEVVYLGRTLIVDKKISLTLEMDKDVPEFIVGDPSKLSQVLLTLLGNAIKYIRKGEVKLIIEARRKNLTTTEIDFKITDTGPGMGEEELEQLLIALKPGLGNKLPNLNGPGLGLCIVRQIIERQQGIFGIDSIPGKGTTCHFKISFPLGKESGKAVTRESSPDPGLVRGSRILVFEDNLLNQKIIDQRLKTWGCIPYITENVRYGLQLLEEKDIDLVLMDLCMPVMNGYQVTEIIRNHDNKHISQIPVIALTADFTAQDKSDCAKAGMNDFLLKPFSAEELLSKLTRFIKHETRKTKQREENPIKPQPKTEISKELDLEEMLADCMGQMALLEELVLLFKQNALEFIGKVKMHLDNNDYEGIAQAAHKIKCGLKMFHAERLILLTEQIHQNARTDKDPRHLKFLYECFTEEFPVMESRIQKALDALK</sequence>
<evidence type="ECO:0000259" key="16">
    <source>
        <dbReference type="PROSITE" id="PS50894"/>
    </source>
</evidence>
<organism evidence="17 18">
    <name type="scientific">Zeaxanthinibacter enoshimensis</name>
    <dbReference type="NCBI Taxonomy" id="392009"/>
    <lineage>
        <taxon>Bacteria</taxon>
        <taxon>Pseudomonadati</taxon>
        <taxon>Bacteroidota</taxon>
        <taxon>Flavobacteriia</taxon>
        <taxon>Flavobacteriales</taxon>
        <taxon>Flavobacteriaceae</taxon>
        <taxon>Zeaxanthinibacter</taxon>
    </lineage>
</organism>
<feature type="modified residue" description="4-aspartylphosphate" evidence="13">
    <location>
        <position position="376"/>
    </location>
</feature>
<evidence type="ECO:0000256" key="6">
    <source>
        <dbReference type="ARBA" id="ARBA00022692"/>
    </source>
</evidence>
<dbReference type="InterPro" id="IPR001789">
    <property type="entry name" value="Sig_transdc_resp-reg_receiver"/>
</dbReference>
<feature type="domain" description="HPt" evidence="16">
    <location>
        <begin position="484"/>
        <end position="583"/>
    </location>
</feature>
<dbReference type="Pfam" id="PF00512">
    <property type="entry name" value="HisKA"/>
    <property type="match status" value="1"/>
</dbReference>
<dbReference type="Gene3D" id="3.30.565.10">
    <property type="entry name" value="Histidine kinase-like ATPase, C-terminal domain"/>
    <property type="match status" value="1"/>
</dbReference>
<dbReference type="PRINTS" id="PR00344">
    <property type="entry name" value="BCTRLSENSOR"/>
</dbReference>
<dbReference type="AlphaFoldDB" id="A0A4R6TLN1"/>
<evidence type="ECO:0000256" key="5">
    <source>
        <dbReference type="ARBA" id="ARBA00022553"/>
    </source>
</evidence>
<evidence type="ECO:0000256" key="13">
    <source>
        <dbReference type="PROSITE-ProRule" id="PRU00169"/>
    </source>
</evidence>
<dbReference type="InterPro" id="IPR008207">
    <property type="entry name" value="Sig_transdc_His_kin_Hpt_dom"/>
</dbReference>
<accession>A0A4R6TLN1</accession>
<evidence type="ECO:0000256" key="10">
    <source>
        <dbReference type="ARBA" id="ARBA00023012"/>
    </source>
</evidence>
<dbReference type="InterPro" id="IPR036097">
    <property type="entry name" value="HisK_dim/P_sf"/>
</dbReference>
<evidence type="ECO:0000313" key="17">
    <source>
        <dbReference type="EMBL" id="TDQ31422.1"/>
    </source>
</evidence>
<evidence type="ECO:0000256" key="3">
    <source>
        <dbReference type="ARBA" id="ARBA00012438"/>
    </source>
</evidence>
<dbReference type="GO" id="GO:0000155">
    <property type="term" value="F:phosphorelay sensor kinase activity"/>
    <property type="evidence" value="ECO:0007669"/>
    <property type="project" value="InterPro"/>
</dbReference>
<dbReference type="InterPro" id="IPR003594">
    <property type="entry name" value="HATPase_dom"/>
</dbReference>
<dbReference type="Gene3D" id="1.20.120.160">
    <property type="entry name" value="HPT domain"/>
    <property type="match status" value="1"/>
</dbReference>